<dbReference type="HOGENOM" id="CLU_2790796_0_0_6"/>
<keyword evidence="2" id="KW-1185">Reference proteome</keyword>
<evidence type="ECO:0000313" key="2">
    <source>
        <dbReference type="Proteomes" id="UP000025241"/>
    </source>
</evidence>
<name>A0A024HQL3_PSEKB</name>
<evidence type="ECO:0000313" key="1">
    <source>
        <dbReference type="EMBL" id="CDF86793.1"/>
    </source>
</evidence>
<reference evidence="1 2" key="1">
    <citation type="submission" date="2013-03" db="EMBL/GenBank/DDBJ databases">
        <authorList>
            <person name="Linke B."/>
        </authorList>
    </citation>
    <scope>NUCLEOTIDE SEQUENCE [LARGE SCALE GENOMIC DNA]</scope>
    <source>
        <strain evidence="1 2">B13</strain>
    </source>
</reference>
<sequence>MLVGILTDDYRRRRARLLGLPEDATDADVHTHTLSPSWQSSSGTVTLMPMRVSRSHQGLRQRGAWLTG</sequence>
<gene>
    <name evidence="1" type="ORF">PKB_5483</name>
</gene>
<dbReference type="KEGG" id="pkc:PKB_5483"/>
<dbReference type="AlphaFoldDB" id="A0A024HQL3"/>
<organism evidence="1 2">
    <name type="scientific">Pseudomonas knackmussii (strain DSM 6978 / CCUG 54928 / LMG 23759 / B13)</name>
    <dbReference type="NCBI Taxonomy" id="1301098"/>
    <lineage>
        <taxon>Bacteria</taxon>
        <taxon>Pseudomonadati</taxon>
        <taxon>Pseudomonadota</taxon>
        <taxon>Gammaproteobacteria</taxon>
        <taxon>Pseudomonadales</taxon>
        <taxon>Pseudomonadaceae</taxon>
        <taxon>Pseudomonas</taxon>
    </lineage>
</organism>
<accession>A0A024HQL3</accession>
<proteinExistence type="predicted"/>
<dbReference type="STRING" id="1301098.PKB_5483"/>
<dbReference type="EMBL" id="HG322950">
    <property type="protein sequence ID" value="CDF86793.1"/>
    <property type="molecule type" value="Genomic_DNA"/>
</dbReference>
<protein>
    <submittedName>
        <fullName evidence="1">Uncharacterized protein</fullName>
    </submittedName>
</protein>
<reference evidence="1 2" key="2">
    <citation type="submission" date="2014-05" db="EMBL/GenBank/DDBJ databases">
        <title>Genome sequence of the 3-chlorobenzoate degrading bacterium Pseudomonas knackmussii B13 shows multiple evidence for horizontal gene transfer.</title>
        <authorList>
            <person name="Miyazaki R."/>
            <person name="Bertelli C."/>
            <person name="Falquet L."/>
            <person name="Robinson-Rechavi M."/>
            <person name="Gharib W."/>
            <person name="Roy S."/>
            <person name="Van der Meer J.R."/>
        </authorList>
    </citation>
    <scope>NUCLEOTIDE SEQUENCE [LARGE SCALE GENOMIC DNA]</scope>
    <source>
        <strain evidence="1 2">B13</strain>
    </source>
</reference>
<dbReference type="Proteomes" id="UP000025241">
    <property type="component" value="Chromosome I"/>
</dbReference>